<dbReference type="InterPro" id="IPR017939">
    <property type="entry name" value="G-Glutamylcylcotransferase"/>
</dbReference>
<evidence type="ECO:0000256" key="3">
    <source>
        <dbReference type="PIRSR" id="PIRSR617939-2"/>
    </source>
</evidence>
<evidence type="ECO:0000313" key="4">
    <source>
        <dbReference type="EMBL" id="EAR22990.1"/>
    </source>
</evidence>
<dbReference type="RefSeq" id="WP_005003790.1">
    <property type="nucleotide sequence ID" value="NZ_CH672427.1"/>
</dbReference>
<dbReference type="SUPFAM" id="SSF110857">
    <property type="entry name" value="Gamma-glutamyl cyclotransferase-like"/>
    <property type="match status" value="1"/>
</dbReference>
<evidence type="ECO:0000256" key="1">
    <source>
        <dbReference type="ARBA" id="ARBA00023239"/>
    </source>
</evidence>
<dbReference type="HOGENOM" id="CLU_048475_6_0_6"/>
<dbReference type="InterPro" id="IPR013024">
    <property type="entry name" value="GGCT-like"/>
</dbReference>
<keyword evidence="1" id="KW-0456">Lyase</keyword>
<dbReference type="Pfam" id="PF13772">
    <property type="entry name" value="AIG2_2"/>
    <property type="match status" value="1"/>
</dbReference>
<dbReference type="EMBL" id="AAOF01000001">
    <property type="protein sequence ID" value="EAR22990.1"/>
    <property type="molecule type" value="Genomic_DNA"/>
</dbReference>
<dbReference type="STRING" id="314278.NB231_14258"/>
<feature type="binding site" evidence="3">
    <location>
        <begin position="9"/>
        <end position="14"/>
    </location>
    <ligand>
        <name>substrate</name>
    </ligand>
</feature>
<evidence type="ECO:0000256" key="2">
    <source>
        <dbReference type="PIRSR" id="PIRSR617939-1"/>
    </source>
</evidence>
<evidence type="ECO:0000313" key="5">
    <source>
        <dbReference type="Proteomes" id="UP000003374"/>
    </source>
</evidence>
<keyword evidence="5" id="KW-1185">Reference proteome</keyword>
<dbReference type="PANTHER" id="PTHR12935:SF0">
    <property type="entry name" value="GAMMA-GLUTAMYLCYCLOTRANSFERASE"/>
    <property type="match status" value="1"/>
</dbReference>
<comment type="caution">
    <text evidence="4">The sequence shown here is derived from an EMBL/GenBank/DDBJ whole genome shotgun (WGS) entry which is preliminary data.</text>
</comment>
<dbReference type="PANTHER" id="PTHR12935">
    <property type="entry name" value="GAMMA-GLUTAMYLCYCLOTRANSFERASE"/>
    <property type="match status" value="1"/>
</dbReference>
<reference evidence="4 5" key="1">
    <citation type="submission" date="2006-02" db="EMBL/GenBank/DDBJ databases">
        <authorList>
            <person name="Waterbury J."/>
            <person name="Ferriera S."/>
            <person name="Johnson J."/>
            <person name="Kravitz S."/>
            <person name="Halpern A."/>
            <person name="Remington K."/>
            <person name="Beeson K."/>
            <person name="Tran B."/>
            <person name="Rogers Y.-H."/>
            <person name="Friedman R."/>
            <person name="Venter J.C."/>
        </authorList>
    </citation>
    <scope>NUCLEOTIDE SEQUENCE [LARGE SCALE GENOMIC DNA]</scope>
    <source>
        <strain evidence="4 5">Nb-231</strain>
    </source>
</reference>
<accession>A4BL02</accession>
<feature type="active site" description="Proton acceptor" evidence="2">
    <location>
        <position position="86"/>
    </location>
</feature>
<dbReference type="Gene3D" id="3.10.490.10">
    <property type="entry name" value="Gamma-glutamyl cyclotransferase-like"/>
    <property type="match status" value="1"/>
</dbReference>
<feature type="binding site" evidence="3">
    <location>
        <position position="129"/>
    </location>
    <ligand>
        <name>substrate</name>
    </ligand>
</feature>
<dbReference type="CDD" id="cd06661">
    <property type="entry name" value="GGCT_like"/>
    <property type="match status" value="1"/>
</dbReference>
<sequence>MTQSRPRHYFAYGSNLHPLRLGRRTPSCRLLGVAELAGYHLRFHKRSDADGSAKCNILPTDELRHTVMGAVYQLDAQDRPVLDRIEGLGPGGYERRTAEVVLAGQRTPVFFYAALETHIDAWLTPFTWYRDLVWYGAAWHGFPASYVERIRRVAARADPDPARSAEQQALFQAMQVWRPEHGYV</sequence>
<gene>
    <name evidence="4" type="ORF">NB231_14258</name>
</gene>
<dbReference type="AlphaFoldDB" id="A4BL02"/>
<dbReference type="OrthoDB" id="5401862at2"/>
<dbReference type="InterPro" id="IPR036568">
    <property type="entry name" value="GGCT-like_sf"/>
</dbReference>
<dbReference type="Proteomes" id="UP000003374">
    <property type="component" value="Unassembled WGS sequence"/>
</dbReference>
<evidence type="ECO:0008006" key="6">
    <source>
        <dbReference type="Google" id="ProtNLM"/>
    </source>
</evidence>
<dbReference type="eggNOG" id="COG3703">
    <property type="taxonomic scope" value="Bacteria"/>
</dbReference>
<organism evidence="4 5">
    <name type="scientific">Nitrococcus mobilis Nb-231</name>
    <dbReference type="NCBI Taxonomy" id="314278"/>
    <lineage>
        <taxon>Bacteria</taxon>
        <taxon>Pseudomonadati</taxon>
        <taxon>Pseudomonadota</taxon>
        <taxon>Gammaproteobacteria</taxon>
        <taxon>Chromatiales</taxon>
        <taxon>Ectothiorhodospiraceae</taxon>
        <taxon>Nitrococcus</taxon>
    </lineage>
</organism>
<protein>
    <recommendedName>
        <fullName evidence="6">Gamma-glutamylcyclotransferase AIG2-like domain-containing protein</fullName>
    </recommendedName>
</protein>
<name>A4BL02_9GAMM</name>
<dbReference type="GO" id="GO:0003839">
    <property type="term" value="F:gamma-glutamylcyclotransferase activity"/>
    <property type="evidence" value="ECO:0007669"/>
    <property type="project" value="InterPro"/>
</dbReference>
<proteinExistence type="predicted"/>